<keyword evidence="3" id="KW-1185">Reference proteome</keyword>
<dbReference type="Proteomes" id="UP001458880">
    <property type="component" value="Unassembled WGS sequence"/>
</dbReference>
<evidence type="ECO:0000313" key="2">
    <source>
        <dbReference type="EMBL" id="KAK9752438.1"/>
    </source>
</evidence>
<sequence length="164" mass="19754">MTQHRFIYYEIKMDRAPQRLMERKIFATNWGTYNANIEPRLNGLTEKERNSYKICTDIMKEAYENSTSEGPRGRKAVPYWWNDEIQMKRKQWTAIRRQGTKIPRNTSEEIRQKAREEYSKKRKERESNGLQSGDRVQKYQGTLARKLGRRQERSIARKERSYGI</sequence>
<accession>A0AAW1N381</accession>
<proteinExistence type="predicted"/>
<comment type="caution">
    <text evidence="2">The sequence shown here is derived from an EMBL/GenBank/DDBJ whole genome shotgun (WGS) entry which is preliminary data.</text>
</comment>
<dbReference type="AlphaFoldDB" id="A0AAW1N381"/>
<dbReference type="EMBL" id="JASPKY010000020">
    <property type="protein sequence ID" value="KAK9752438.1"/>
    <property type="molecule type" value="Genomic_DNA"/>
</dbReference>
<name>A0AAW1N381_POPJA</name>
<feature type="compositionally biased region" description="Basic and acidic residues" evidence="1">
    <location>
        <begin position="106"/>
        <end position="127"/>
    </location>
</feature>
<feature type="compositionally biased region" description="Basic and acidic residues" evidence="1">
    <location>
        <begin position="149"/>
        <end position="164"/>
    </location>
</feature>
<evidence type="ECO:0000313" key="3">
    <source>
        <dbReference type="Proteomes" id="UP001458880"/>
    </source>
</evidence>
<organism evidence="2 3">
    <name type="scientific">Popillia japonica</name>
    <name type="common">Japanese beetle</name>
    <dbReference type="NCBI Taxonomy" id="7064"/>
    <lineage>
        <taxon>Eukaryota</taxon>
        <taxon>Metazoa</taxon>
        <taxon>Ecdysozoa</taxon>
        <taxon>Arthropoda</taxon>
        <taxon>Hexapoda</taxon>
        <taxon>Insecta</taxon>
        <taxon>Pterygota</taxon>
        <taxon>Neoptera</taxon>
        <taxon>Endopterygota</taxon>
        <taxon>Coleoptera</taxon>
        <taxon>Polyphaga</taxon>
        <taxon>Scarabaeiformia</taxon>
        <taxon>Scarabaeidae</taxon>
        <taxon>Rutelinae</taxon>
        <taxon>Popillia</taxon>
    </lineage>
</organism>
<protein>
    <submittedName>
        <fullName evidence="2">Uncharacterized protein</fullName>
    </submittedName>
</protein>
<gene>
    <name evidence="2" type="ORF">QE152_g4238</name>
</gene>
<reference evidence="2 3" key="1">
    <citation type="journal article" date="2024" name="BMC Genomics">
        <title>De novo assembly and annotation of Popillia japonica's genome with initial clues to its potential as an invasive pest.</title>
        <authorList>
            <person name="Cucini C."/>
            <person name="Boschi S."/>
            <person name="Funari R."/>
            <person name="Cardaioli E."/>
            <person name="Iannotti N."/>
            <person name="Marturano G."/>
            <person name="Paoli F."/>
            <person name="Bruttini M."/>
            <person name="Carapelli A."/>
            <person name="Frati F."/>
            <person name="Nardi F."/>
        </authorList>
    </citation>
    <scope>NUCLEOTIDE SEQUENCE [LARGE SCALE GENOMIC DNA]</scope>
    <source>
        <strain evidence="2">DMR45628</strain>
    </source>
</reference>
<evidence type="ECO:0000256" key="1">
    <source>
        <dbReference type="SAM" id="MobiDB-lite"/>
    </source>
</evidence>
<feature type="region of interest" description="Disordered" evidence="1">
    <location>
        <begin position="94"/>
        <end position="164"/>
    </location>
</feature>